<dbReference type="Proteomes" id="UP000187209">
    <property type="component" value="Unassembled WGS sequence"/>
</dbReference>
<accession>A0A1R2CN06</accession>
<comment type="caution">
    <text evidence="1">The sequence shown here is derived from an EMBL/GenBank/DDBJ whole genome shotgun (WGS) entry which is preliminary data.</text>
</comment>
<dbReference type="AlphaFoldDB" id="A0A1R2CN06"/>
<name>A0A1R2CN06_9CILI</name>
<gene>
    <name evidence="1" type="ORF">SteCoe_7200</name>
</gene>
<proteinExistence type="predicted"/>
<sequence length="172" mass="20444">MPRRRNYSTAKTQKIKYIGPIYQASDNEIQSDLRKMRYSKKAEQIVVIEKEVKVELPKKRTHHFEDSKNVIYGLVKLITTKELEIQKKQQEKVKKEIKVVESCQKTEPIFNNQAYTSFLALQNQYFRNALLMSQFSFMGDYNNNQFISSADKHLKAARFIFSDKKFNNQNYR</sequence>
<reference evidence="1 2" key="1">
    <citation type="submission" date="2016-11" db="EMBL/GenBank/DDBJ databases">
        <title>The macronuclear genome of Stentor coeruleus: a giant cell with tiny introns.</title>
        <authorList>
            <person name="Slabodnick M."/>
            <person name="Ruby J.G."/>
            <person name="Reiff S.B."/>
            <person name="Swart E.C."/>
            <person name="Gosai S."/>
            <person name="Prabakaran S."/>
            <person name="Witkowska E."/>
            <person name="Larue G.E."/>
            <person name="Fisher S."/>
            <person name="Freeman R.M."/>
            <person name="Gunawardena J."/>
            <person name="Chu W."/>
            <person name="Stover N.A."/>
            <person name="Gregory B.D."/>
            <person name="Nowacki M."/>
            <person name="Derisi J."/>
            <person name="Roy S.W."/>
            <person name="Marshall W.F."/>
            <person name="Sood P."/>
        </authorList>
    </citation>
    <scope>NUCLEOTIDE SEQUENCE [LARGE SCALE GENOMIC DNA]</scope>
    <source>
        <strain evidence="1">WM001</strain>
    </source>
</reference>
<dbReference type="EMBL" id="MPUH01000103">
    <property type="protein sequence ID" value="OMJ90398.1"/>
    <property type="molecule type" value="Genomic_DNA"/>
</dbReference>
<evidence type="ECO:0000313" key="1">
    <source>
        <dbReference type="EMBL" id="OMJ90398.1"/>
    </source>
</evidence>
<evidence type="ECO:0000313" key="2">
    <source>
        <dbReference type="Proteomes" id="UP000187209"/>
    </source>
</evidence>
<organism evidence="1 2">
    <name type="scientific">Stentor coeruleus</name>
    <dbReference type="NCBI Taxonomy" id="5963"/>
    <lineage>
        <taxon>Eukaryota</taxon>
        <taxon>Sar</taxon>
        <taxon>Alveolata</taxon>
        <taxon>Ciliophora</taxon>
        <taxon>Postciliodesmatophora</taxon>
        <taxon>Heterotrichea</taxon>
        <taxon>Heterotrichida</taxon>
        <taxon>Stentoridae</taxon>
        <taxon>Stentor</taxon>
    </lineage>
</organism>
<keyword evidence="2" id="KW-1185">Reference proteome</keyword>
<protein>
    <submittedName>
        <fullName evidence="1">Uncharacterized protein</fullName>
    </submittedName>
</protein>